<feature type="transmembrane region" description="Helical" evidence="1">
    <location>
        <begin position="104"/>
        <end position="128"/>
    </location>
</feature>
<feature type="transmembrane region" description="Helical" evidence="1">
    <location>
        <begin position="149"/>
        <end position="171"/>
    </location>
</feature>
<dbReference type="SUPFAM" id="SSF81321">
    <property type="entry name" value="Family A G protein-coupled receptor-like"/>
    <property type="match status" value="1"/>
</dbReference>
<dbReference type="Pfam" id="PF10321">
    <property type="entry name" value="7TM_GPCR_Srt"/>
    <property type="match status" value="2"/>
</dbReference>
<sequence>MELYVFRHSEWEELYHCTYDIDIIPLEKRVHEIHGVLIIALATIFMLIYIPTLSIIMFKFLDKPAYQLMFLIGVTDVLILITALIPCGIWSFEGYVFCTQPTLIYMLGCFGTGFWVLSTESSAILAFYRCLELWRPFVANSLFKGRRTLLWIGFSLFHFTAVFFFGMPVIYSSIDGAFAINPHAGYIEDTEGKALIQALIICSCEAISDAYWVIVLQGPAPPQIVIFIGMYTWICSHGVPGLIYISMNKSVRDSIFNVLKIKKRVTPSRNAVFDSSVNPAQLFNVIIV</sequence>
<evidence type="ECO:0000313" key="3">
    <source>
        <dbReference type="Proteomes" id="UP001201812"/>
    </source>
</evidence>
<keyword evidence="1" id="KW-1133">Transmembrane helix</keyword>
<reference evidence="2" key="1">
    <citation type="submission" date="2022-01" db="EMBL/GenBank/DDBJ databases">
        <title>Genome Sequence Resource for Two Populations of Ditylenchus destructor, the Migratory Endoparasitic Phytonematode.</title>
        <authorList>
            <person name="Zhang H."/>
            <person name="Lin R."/>
            <person name="Xie B."/>
        </authorList>
    </citation>
    <scope>NUCLEOTIDE SEQUENCE</scope>
    <source>
        <strain evidence="2">BazhouSP</strain>
    </source>
</reference>
<dbReference type="PANTHER" id="PTHR23021">
    <property type="entry name" value="SERPENTINE RECEPTOR, CLASS T"/>
    <property type="match status" value="1"/>
</dbReference>
<comment type="caution">
    <text evidence="2">The sequence shown here is derived from an EMBL/GenBank/DDBJ whole genome shotgun (WGS) entry which is preliminary data.</text>
</comment>
<feature type="transmembrane region" description="Helical" evidence="1">
    <location>
        <begin position="224"/>
        <end position="245"/>
    </location>
</feature>
<dbReference type="Proteomes" id="UP001201812">
    <property type="component" value="Unassembled WGS sequence"/>
</dbReference>
<feature type="transmembrane region" description="Helical" evidence="1">
    <location>
        <begin position="68"/>
        <end position="92"/>
    </location>
</feature>
<protein>
    <submittedName>
        <fullName evidence="2">Serpentine type 7TM GPCR chemoreceptor srt domain-containing protein</fullName>
    </submittedName>
</protein>
<organism evidence="2 3">
    <name type="scientific">Ditylenchus destructor</name>
    <dbReference type="NCBI Taxonomy" id="166010"/>
    <lineage>
        <taxon>Eukaryota</taxon>
        <taxon>Metazoa</taxon>
        <taxon>Ecdysozoa</taxon>
        <taxon>Nematoda</taxon>
        <taxon>Chromadorea</taxon>
        <taxon>Rhabditida</taxon>
        <taxon>Tylenchina</taxon>
        <taxon>Tylenchomorpha</taxon>
        <taxon>Sphaerularioidea</taxon>
        <taxon>Anguinidae</taxon>
        <taxon>Anguininae</taxon>
        <taxon>Ditylenchus</taxon>
    </lineage>
</organism>
<dbReference type="EMBL" id="JAKKPZ010000718">
    <property type="protein sequence ID" value="KAI1692749.1"/>
    <property type="molecule type" value="Genomic_DNA"/>
</dbReference>
<keyword evidence="1" id="KW-0812">Transmembrane</keyword>
<evidence type="ECO:0000313" key="2">
    <source>
        <dbReference type="EMBL" id="KAI1692749.1"/>
    </source>
</evidence>
<feature type="transmembrane region" description="Helical" evidence="1">
    <location>
        <begin position="33"/>
        <end position="56"/>
    </location>
</feature>
<accession>A0AAD4MK91</accession>
<dbReference type="InterPro" id="IPR019425">
    <property type="entry name" value="7TM_GPCR_serpentine_rcpt_Srt"/>
</dbReference>
<proteinExistence type="predicted"/>
<keyword evidence="3" id="KW-1185">Reference proteome</keyword>
<gene>
    <name evidence="2" type="ORF">DdX_21068</name>
</gene>
<dbReference type="AlphaFoldDB" id="A0AAD4MK91"/>
<evidence type="ECO:0000256" key="1">
    <source>
        <dbReference type="SAM" id="Phobius"/>
    </source>
</evidence>
<name>A0AAD4MK91_9BILA</name>
<keyword evidence="1" id="KW-0472">Membrane</keyword>